<name>A0A3S1AR55_9CYAN</name>
<dbReference type="OrthoDB" id="515751at2"/>
<gene>
    <name evidence="2" type="ORF">DSM106972_010950</name>
</gene>
<dbReference type="EMBL" id="RSCL01000002">
    <property type="protein sequence ID" value="RUT09042.1"/>
    <property type="molecule type" value="Genomic_DNA"/>
</dbReference>
<dbReference type="AlphaFoldDB" id="A0A3S1AR55"/>
<sequence length="82" mass="8835">MTKKRVLICTFIALTSGFFAGFTGWQISMNLKSQKCQNQVWGVRELCTASVAPGAMWSGSTTGLWTGTILGAFVGSLVTKKK</sequence>
<comment type="caution">
    <text evidence="2">The sequence shown here is derived from an EMBL/GenBank/DDBJ whole genome shotgun (WGS) entry which is preliminary data.</text>
</comment>
<reference evidence="2" key="1">
    <citation type="submission" date="2018-12" db="EMBL/GenBank/DDBJ databases">
        <authorList>
            <person name="Will S."/>
            <person name="Neumann-Schaal M."/>
            <person name="Henke P."/>
        </authorList>
    </citation>
    <scope>NUCLEOTIDE SEQUENCE</scope>
    <source>
        <strain evidence="2">PCC 7102</strain>
    </source>
</reference>
<dbReference type="RefSeq" id="WP_127079632.1">
    <property type="nucleotide sequence ID" value="NZ_RSCL01000002.1"/>
</dbReference>
<evidence type="ECO:0000313" key="3">
    <source>
        <dbReference type="Proteomes" id="UP000271624"/>
    </source>
</evidence>
<dbReference type="Proteomes" id="UP000271624">
    <property type="component" value="Unassembled WGS sequence"/>
</dbReference>
<accession>A0A3S1AR55</accession>
<feature type="transmembrane region" description="Helical" evidence="1">
    <location>
        <begin position="62"/>
        <end position="79"/>
    </location>
</feature>
<keyword evidence="1" id="KW-0472">Membrane</keyword>
<keyword evidence="1" id="KW-1133">Transmembrane helix</keyword>
<proteinExistence type="predicted"/>
<organism evidence="2 3">
    <name type="scientific">Dulcicalothrix desertica PCC 7102</name>
    <dbReference type="NCBI Taxonomy" id="232991"/>
    <lineage>
        <taxon>Bacteria</taxon>
        <taxon>Bacillati</taxon>
        <taxon>Cyanobacteriota</taxon>
        <taxon>Cyanophyceae</taxon>
        <taxon>Nostocales</taxon>
        <taxon>Calotrichaceae</taxon>
        <taxon>Dulcicalothrix</taxon>
    </lineage>
</organism>
<keyword evidence="3" id="KW-1185">Reference proteome</keyword>
<evidence type="ECO:0000256" key="1">
    <source>
        <dbReference type="SAM" id="Phobius"/>
    </source>
</evidence>
<reference evidence="2" key="2">
    <citation type="journal article" date="2019" name="Genome Biol. Evol.">
        <title>Day and night: Metabolic profiles and evolutionary relationships of six axenic non-marine cyanobacteria.</title>
        <authorList>
            <person name="Will S.E."/>
            <person name="Henke P."/>
            <person name="Boedeker C."/>
            <person name="Huang S."/>
            <person name="Brinkmann H."/>
            <person name="Rohde M."/>
            <person name="Jarek M."/>
            <person name="Friedl T."/>
            <person name="Seufert S."/>
            <person name="Schumacher M."/>
            <person name="Overmann J."/>
            <person name="Neumann-Schaal M."/>
            <person name="Petersen J."/>
        </authorList>
    </citation>
    <scope>NUCLEOTIDE SEQUENCE [LARGE SCALE GENOMIC DNA]</scope>
    <source>
        <strain evidence="2">PCC 7102</strain>
    </source>
</reference>
<protein>
    <submittedName>
        <fullName evidence="2">Uncharacterized protein</fullName>
    </submittedName>
</protein>
<keyword evidence="1" id="KW-0812">Transmembrane</keyword>
<evidence type="ECO:0000313" key="2">
    <source>
        <dbReference type="EMBL" id="RUT09042.1"/>
    </source>
</evidence>